<feature type="domain" description="RecX second three-helical" evidence="7">
    <location>
        <begin position="87"/>
        <end position="128"/>
    </location>
</feature>
<dbReference type="RefSeq" id="WP_278012252.1">
    <property type="nucleotide sequence ID" value="NZ_CP121208.1"/>
</dbReference>
<proteinExistence type="inferred from homology"/>
<dbReference type="InterPro" id="IPR036388">
    <property type="entry name" value="WH-like_DNA-bd_sf"/>
</dbReference>
<keyword evidence="9" id="KW-1185">Reference proteome</keyword>
<evidence type="ECO:0000256" key="5">
    <source>
        <dbReference type="HAMAP-Rule" id="MF_01114"/>
    </source>
</evidence>
<accession>A0ABY8G0U9</accession>
<evidence type="ECO:0000313" key="9">
    <source>
        <dbReference type="Proteomes" id="UP001215216"/>
    </source>
</evidence>
<organism evidence="8 9">
    <name type="scientific">Arcanobacterium canis</name>
    <dbReference type="NCBI Taxonomy" id="999183"/>
    <lineage>
        <taxon>Bacteria</taxon>
        <taxon>Bacillati</taxon>
        <taxon>Actinomycetota</taxon>
        <taxon>Actinomycetes</taxon>
        <taxon>Actinomycetales</taxon>
        <taxon>Actinomycetaceae</taxon>
        <taxon>Arcanobacterium</taxon>
    </lineage>
</organism>
<evidence type="ECO:0000256" key="4">
    <source>
        <dbReference type="ARBA" id="ARBA00022490"/>
    </source>
</evidence>
<reference evidence="8 9" key="1">
    <citation type="submission" date="2023-03" db="EMBL/GenBank/DDBJ databases">
        <title>Complete genome of Arcanobacterium canis strain DSM 25104 isolated in 2010 from a canine otitis externa in Germany.</title>
        <authorList>
            <person name="Borowiak M."/>
            <person name="Kreitlow A."/>
            <person name="Malorny B."/>
            <person name="Laemmler C."/>
            <person name="Prenger-Berninghoff E."/>
            <person name="Ploetz M."/>
            <person name="Abdulmawjood A."/>
        </authorList>
    </citation>
    <scope>NUCLEOTIDE SEQUENCE [LARGE SCALE GENOMIC DNA]</scope>
    <source>
        <strain evidence="8 9">DSM 25104</strain>
    </source>
</reference>
<comment type="similarity">
    <text evidence="2 5">Belongs to the RecX family.</text>
</comment>
<evidence type="ECO:0000256" key="6">
    <source>
        <dbReference type="SAM" id="MobiDB-lite"/>
    </source>
</evidence>
<comment type="subcellular location">
    <subcellularLocation>
        <location evidence="1 5">Cytoplasm</location>
    </subcellularLocation>
</comment>
<evidence type="ECO:0000256" key="2">
    <source>
        <dbReference type="ARBA" id="ARBA00009695"/>
    </source>
</evidence>
<dbReference type="Gene3D" id="1.10.10.10">
    <property type="entry name" value="Winged helix-like DNA-binding domain superfamily/Winged helix DNA-binding domain"/>
    <property type="match status" value="1"/>
</dbReference>
<dbReference type="InterPro" id="IPR053924">
    <property type="entry name" value="RecX_HTH_2nd"/>
</dbReference>
<feature type="region of interest" description="Disordered" evidence="6">
    <location>
        <begin position="1"/>
        <end position="28"/>
    </location>
</feature>
<dbReference type="InterPro" id="IPR003783">
    <property type="entry name" value="Regulatory_RecX"/>
</dbReference>
<name>A0ABY8G0U9_9ACTO</name>
<gene>
    <name evidence="5" type="primary">recX</name>
    <name evidence="8" type="ORF">P7079_05305</name>
</gene>
<dbReference type="HAMAP" id="MF_01114">
    <property type="entry name" value="RecX"/>
    <property type="match status" value="1"/>
</dbReference>
<keyword evidence="4 5" id="KW-0963">Cytoplasm</keyword>
<dbReference type="PANTHER" id="PTHR33602:SF1">
    <property type="entry name" value="REGULATORY PROTEIN RECX FAMILY PROTEIN"/>
    <property type="match status" value="1"/>
</dbReference>
<evidence type="ECO:0000256" key="3">
    <source>
        <dbReference type="ARBA" id="ARBA00018111"/>
    </source>
</evidence>
<dbReference type="Proteomes" id="UP001215216">
    <property type="component" value="Chromosome"/>
</dbReference>
<sequence length="196" mass="22467">MVNYSEDADVRPRKRSNPREIEQRKQARAAARSASEWRSFARDIVYRRLAVQDRSSAELRMAMERELVPQEFIDETLKKFSDADLVNDERFAQSYVRSRFESKSTSRRSLTHDLRQKGIIGELADQALSQISDSDEQASANAFAIRRIRSMTSLDAHVIRRRLFGALARRGFSPTQALCAIDSAFDAVESDPDDHR</sequence>
<comment type="function">
    <text evidence="5">Modulates RecA activity.</text>
</comment>
<evidence type="ECO:0000313" key="8">
    <source>
        <dbReference type="EMBL" id="WFM82826.1"/>
    </source>
</evidence>
<dbReference type="Pfam" id="PF02631">
    <property type="entry name" value="RecX_HTH2"/>
    <property type="match status" value="1"/>
</dbReference>
<dbReference type="EMBL" id="CP121208">
    <property type="protein sequence ID" value="WFM82826.1"/>
    <property type="molecule type" value="Genomic_DNA"/>
</dbReference>
<evidence type="ECO:0000256" key="1">
    <source>
        <dbReference type="ARBA" id="ARBA00004496"/>
    </source>
</evidence>
<protein>
    <recommendedName>
        <fullName evidence="3 5">Regulatory protein RecX</fullName>
    </recommendedName>
</protein>
<dbReference type="PANTHER" id="PTHR33602">
    <property type="entry name" value="REGULATORY PROTEIN RECX FAMILY PROTEIN"/>
    <property type="match status" value="1"/>
</dbReference>
<evidence type="ECO:0000259" key="7">
    <source>
        <dbReference type="Pfam" id="PF02631"/>
    </source>
</evidence>